<keyword evidence="2" id="KW-0150">Chloroplast</keyword>
<feature type="transmembrane region" description="Helical" evidence="1">
    <location>
        <begin position="98"/>
        <end position="118"/>
    </location>
</feature>
<keyword evidence="2" id="KW-0934">Plastid</keyword>
<evidence type="ECO:0000313" key="2">
    <source>
        <dbReference type="EMBL" id="AWI68355.1"/>
    </source>
</evidence>
<sequence>MLCFLRRSSFTVASFASVMPSLRFDETDAKEAKMLNNFFGFLCFFSSCILAHFLLILCSLVCILFSSFFFCKVKIQSSRLSEERRNQCEDKKKKQKKLYYSSIFSFFILKVIFVKTKIHFKQIK</sequence>
<dbReference type="AlphaFoldDB" id="A0A2U8GI52"/>
<geneLocation type="chloroplast" evidence="2"/>
<reference evidence="2" key="1">
    <citation type="journal article" date="2018" name="Am. J. Bot.">
        <title>Organellar phylogenomics inform systematics in the green algal family Hydrodictyaceae (Chlorophyceae) and provide clues to the complex evolutionary history of plastid genomes in the green algal tree of life.</title>
        <authorList>
            <person name="McManus H.A."/>
            <person name="Fucikova K."/>
            <person name="Lewis P.O."/>
            <person name="Lewis L.A."/>
            <person name="Karol K.G."/>
        </authorList>
    </citation>
    <scope>NUCLEOTIDE SEQUENCE</scope>
</reference>
<dbReference type="EMBL" id="MF276979">
    <property type="protein sequence ID" value="AWI68355.1"/>
    <property type="molecule type" value="Genomic_DNA"/>
</dbReference>
<evidence type="ECO:0000256" key="1">
    <source>
        <dbReference type="SAM" id="Phobius"/>
    </source>
</evidence>
<accession>A0A2U8GI52</accession>
<name>A0A2U8GI52_PEDDU</name>
<organism evidence="2">
    <name type="scientific">Pediastrum duplex</name>
    <name type="common">Green alga</name>
    <dbReference type="NCBI Taxonomy" id="3105"/>
    <lineage>
        <taxon>Eukaryota</taxon>
        <taxon>Viridiplantae</taxon>
        <taxon>Chlorophyta</taxon>
        <taxon>core chlorophytes</taxon>
        <taxon>Chlorophyceae</taxon>
        <taxon>CS clade</taxon>
        <taxon>Sphaeropleales</taxon>
        <taxon>Hydrodictyaceae</taxon>
        <taxon>Pediastrum</taxon>
    </lineage>
</organism>
<feature type="transmembrane region" description="Helical" evidence="1">
    <location>
        <begin position="39"/>
        <end position="71"/>
    </location>
</feature>
<keyword evidence="1" id="KW-0472">Membrane</keyword>
<protein>
    <submittedName>
        <fullName evidence="2">Uncharacterized protein</fullName>
    </submittedName>
</protein>
<proteinExistence type="predicted"/>
<keyword evidence="1" id="KW-0812">Transmembrane</keyword>
<keyword evidence="1" id="KW-1133">Transmembrane helix</keyword>